<reference evidence="15 16" key="1">
    <citation type="journal article" date="2013" name="Genome Announc.">
        <title>Draft Genome Sequence of Rhizobium mesoamericanum STM3625, a Nitrogen-Fixing Symbiont of Mimosa pudica Isolated in French Guiana (South America).</title>
        <authorList>
            <person name="Moulin L."/>
            <person name="Mornico D."/>
            <person name="Melkonian R."/>
            <person name="Klonowska A."/>
        </authorList>
    </citation>
    <scope>NUCLEOTIDE SEQUENCE [LARGE SCALE GENOMIC DNA]</scope>
    <source>
        <strain evidence="15 16">STM3625</strain>
    </source>
</reference>
<feature type="transmembrane region" description="Helical" evidence="13">
    <location>
        <begin position="46"/>
        <end position="61"/>
    </location>
</feature>
<feature type="transmembrane region" description="Helical" evidence="13">
    <location>
        <begin position="67"/>
        <end position="84"/>
    </location>
</feature>
<dbReference type="AlphaFoldDB" id="K0PK97"/>
<evidence type="ECO:0000256" key="8">
    <source>
        <dbReference type="ARBA" id="ARBA00022777"/>
    </source>
</evidence>
<dbReference type="InterPro" id="IPR011495">
    <property type="entry name" value="Sig_transdc_His_kin_sub2_dim/P"/>
</dbReference>
<evidence type="ECO:0000256" key="10">
    <source>
        <dbReference type="ARBA" id="ARBA00022989"/>
    </source>
</evidence>
<evidence type="ECO:0000256" key="1">
    <source>
        <dbReference type="ARBA" id="ARBA00000085"/>
    </source>
</evidence>
<keyword evidence="7" id="KW-0547">Nucleotide-binding</keyword>
<proteinExistence type="predicted"/>
<dbReference type="EMBL" id="CANI01000028">
    <property type="protein sequence ID" value="CCM76911.1"/>
    <property type="molecule type" value="Genomic_DNA"/>
</dbReference>
<dbReference type="eggNOG" id="COG3920">
    <property type="taxonomic scope" value="Bacteria"/>
</dbReference>
<dbReference type="GO" id="GO:0016020">
    <property type="term" value="C:membrane"/>
    <property type="evidence" value="ECO:0007669"/>
    <property type="project" value="UniProtKB-SubCell"/>
</dbReference>
<dbReference type="PANTHER" id="PTHR41523">
    <property type="entry name" value="TWO-COMPONENT SYSTEM SENSOR PROTEIN"/>
    <property type="match status" value="1"/>
</dbReference>
<keyword evidence="8 15" id="KW-0418">Kinase</keyword>
<keyword evidence="10 13" id="KW-1133">Transmembrane helix</keyword>
<dbReference type="Proteomes" id="UP000009319">
    <property type="component" value="Unassembled WGS sequence"/>
</dbReference>
<evidence type="ECO:0000256" key="4">
    <source>
        <dbReference type="ARBA" id="ARBA00022553"/>
    </source>
</evidence>
<accession>K0PK97</accession>
<name>K0PK97_9HYPH</name>
<evidence type="ECO:0000256" key="9">
    <source>
        <dbReference type="ARBA" id="ARBA00022840"/>
    </source>
</evidence>
<comment type="catalytic activity">
    <reaction evidence="1">
        <text>ATP + protein L-histidine = ADP + protein N-phospho-L-histidine.</text>
        <dbReference type="EC" id="2.7.13.3"/>
    </reaction>
</comment>
<keyword evidence="12 13" id="KW-0472">Membrane</keyword>
<dbReference type="InterPro" id="IPR003594">
    <property type="entry name" value="HATPase_dom"/>
</dbReference>
<evidence type="ECO:0000256" key="2">
    <source>
        <dbReference type="ARBA" id="ARBA00004141"/>
    </source>
</evidence>
<gene>
    <name evidence="15" type="ORF">BN77_3953</name>
</gene>
<evidence type="ECO:0000259" key="14">
    <source>
        <dbReference type="PROSITE" id="PS50109"/>
    </source>
</evidence>
<evidence type="ECO:0000313" key="16">
    <source>
        <dbReference type="Proteomes" id="UP000009319"/>
    </source>
</evidence>
<feature type="transmembrane region" description="Helical" evidence="13">
    <location>
        <begin position="96"/>
        <end position="113"/>
    </location>
</feature>
<dbReference type="HOGENOM" id="CLU_000445_114_57_5"/>
<comment type="subcellular location">
    <subcellularLocation>
        <location evidence="2">Membrane</location>
        <topology evidence="2">Multi-pass membrane protein</topology>
    </subcellularLocation>
</comment>
<dbReference type="InterPro" id="IPR025201">
    <property type="entry name" value="KdpD_TM"/>
</dbReference>
<comment type="caution">
    <text evidence="15">The sequence shown here is derived from an EMBL/GenBank/DDBJ whole genome shotgun (WGS) entry which is preliminary data.</text>
</comment>
<dbReference type="RefSeq" id="WP_007534635.1">
    <property type="nucleotide sequence ID" value="NZ_HF536772.1"/>
</dbReference>
<evidence type="ECO:0000256" key="7">
    <source>
        <dbReference type="ARBA" id="ARBA00022741"/>
    </source>
</evidence>
<dbReference type="SMART" id="SM00387">
    <property type="entry name" value="HATPase_c"/>
    <property type="match status" value="1"/>
</dbReference>
<evidence type="ECO:0000256" key="3">
    <source>
        <dbReference type="ARBA" id="ARBA00012438"/>
    </source>
</evidence>
<evidence type="ECO:0000256" key="13">
    <source>
        <dbReference type="SAM" id="Phobius"/>
    </source>
</evidence>
<feature type="domain" description="Histidine kinase" evidence="14">
    <location>
        <begin position="136"/>
        <end position="326"/>
    </location>
</feature>
<keyword evidence="16" id="KW-1185">Reference proteome</keyword>
<dbReference type="Pfam" id="PF13493">
    <property type="entry name" value="DUF4118"/>
    <property type="match status" value="1"/>
</dbReference>
<dbReference type="InterPro" id="IPR038318">
    <property type="entry name" value="KdpD_sf"/>
</dbReference>
<dbReference type="Gene3D" id="3.30.565.10">
    <property type="entry name" value="Histidine kinase-like ATPase, C-terminal domain"/>
    <property type="match status" value="1"/>
</dbReference>
<evidence type="ECO:0000256" key="6">
    <source>
        <dbReference type="ARBA" id="ARBA00022692"/>
    </source>
</evidence>
<keyword evidence="11" id="KW-0902">Two-component regulatory system</keyword>
<dbReference type="SUPFAM" id="SSF55874">
    <property type="entry name" value="ATPase domain of HSP90 chaperone/DNA topoisomerase II/histidine kinase"/>
    <property type="match status" value="1"/>
</dbReference>
<keyword evidence="4" id="KW-0597">Phosphoprotein</keyword>
<dbReference type="STRING" id="1211777.BN77_3953"/>
<dbReference type="InterPro" id="IPR005467">
    <property type="entry name" value="His_kinase_dom"/>
</dbReference>
<dbReference type="GO" id="GO:0005524">
    <property type="term" value="F:ATP binding"/>
    <property type="evidence" value="ECO:0007669"/>
    <property type="project" value="UniProtKB-KW"/>
</dbReference>
<organism evidence="15 16">
    <name type="scientific">Rhizobium mesoamericanum STM3625</name>
    <dbReference type="NCBI Taxonomy" id="1211777"/>
    <lineage>
        <taxon>Bacteria</taxon>
        <taxon>Pseudomonadati</taxon>
        <taxon>Pseudomonadota</taxon>
        <taxon>Alphaproteobacteria</taxon>
        <taxon>Hyphomicrobiales</taxon>
        <taxon>Rhizobiaceae</taxon>
        <taxon>Rhizobium/Agrobacterium group</taxon>
        <taxon>Rhizobium</taxon>
    </lineage>
</organism>
<keyword evidence="6 13" id="KW-0812">Transmembrane</keyword>
<sequence length="328" mass="35216">MAMENLLLAVLSRTQTSTLVRYSVTIGIVASATLLRAALDAPLQNYQLLLFVPAVFLAALLCDRGSGYLATVLSAVIATWIFIAPKWSVAIRADQWLPLFLFVVIGFGITAVTESLRHAVTNLARLEKARAVQLEELGHRTKNDLATLASLLRLQARALEQGPARAALDDAVSRLNVIAHVHRHLQESHNDGAAVDIADYLEELTQGLADLLRDVRPIALRVRSPHLLVPSNEASSIGLIVNELVTNAFKYAFPNDDGGSVEITLTSEGADILLTVADNGAGCPPDLGDGIGSKLVKLMAAQFDGEVIRHPSEKGCRIDVRLRSSPGG</sequence>
<dbReference type="GO" id="GO:0000160">
    <property type="term" value="P:phosphorelay signal transduction system"/>
    <property type="evidence" value="ECO:0007669"/>
    <property type="project" value="UniProtKB-KW"/>
</dbReference>
<evidence type="ECO:0000256" key="5">
    <source>
        <dbReference type="ARBA" id="ARBA00022679"/>
    </source>
</evidence>
<dbReference type="GO" id="GO:0004673">
    <property type="term" value="F:protein histidine kinase activity"/>
    <property type="evidence" value="ECO:0007669"/>
    <property type="project" value="UniProtKB-EC"/>
</dbReference>
<dbReference type="PANTHER" id="PTHR41523:SF8">
    <property type="entry name" value="ETHYLENE RESPONSE SENSOR PROTEIN"/>
    <property type="match status" value="1"/>
</dbReference>
<dbReference type="Pfam" id="PF02518">
    <property type="entry name" value="HATPase_c"/>
    <property type="match status" value="1"/>
</dbReference>
<protein>
    <recommendedName>
        <fullName evidence="3">histidine kinase</fullName>
        <ecNumber evidence="3">2.7.13.3</ecNumber>
    </recommendedName>
</protein>
<keyword evidence="9" id="KW-0067">ATP-binding</keyword>
<dbReference type="Pfam" id="PF07568">
    <property type="entry name" value="HisKA_2"/>
    <property type="match status" value="1"/>
</dbReference>
<dbReference type="PROSITE" id="PS50109">
    <property type="entry name" value="HIS_KIN"/>
    <property type="match status" value="1"/>
</dbReference>
<dbReference type="InterPro" id="IPR036890">
    <property type="entry name" value="HATPase_C_sf"/>
</dbReference>
<evidence type="ECO:0000256" key="12">
    <source>
        <dbReference type="ARBA" id="ARBA00023136"/>
    </source>
</evidence>
<dbReference type="EC" id="2.7.13.3" evidence="3"/>
<keyword evidence="5" id="KW-0808">Transferase</keyword>
<evidence type="ECO:0000256" key="11">
    <source>
        <dbReference type="ARBA" id="ARBA00023012"/>
    </source>
</evidence>
<feature type="transmembrane region" description="Helical" evidence="13">
    <location>
        <begin position="20"/>
        <end position="39"/>
    </location>
</feature>
<dbReference type="Gene3D" id="1.20.120.620">
    <property type="entry name" value="Backbone structure of the membrane domain of e. Coli histidine kinase receptor kdpd"/>
    <property type="match status" value="1"/>
</dbReference>
<evidence type="ECO:0000313" key="15">
    <source>
        <dbReference type="EMBL" id="CCM76911.1"/>
    </source>
</evidence>